<reference evidence="2 3" key="1">
    <citation type="journal article" date="2023" name="PLoS ONE">
        <title>Cytospora paraplurivora sp. nov. isolated from orchards with fruit tree decline syndrome in Ontario, Canada.</title>
        <authorList>
            <person name="Ilyukhin E."/>
            <person name="Nguyen H.D.T."/>
            <person name="Castle A.J."/>
            <person name="Ellouze W."/>
        </authorList>
    </citation>
    <scope>NUCLEOTIDE SEQUENCE [LARGE SCALE GENOMIC DNA]</scope>
    <source>
        <strain evidence="2 3">FDS-564</strain>
    </source>
</reference>
<dbReference type="InterPro" id="IPR002413">
    <property type="entry name" value="V5_allergen-like"/>
</dbReference>
<dbReference type="Gene3D" id="3.30.710.10">
    <property type="entry name" value="Potassium Channel Kv1.1, Chain A"/>
    <property type="match status" value="1"/>
</dbReference>
<organism evidence="2 3">
    <name type="scientific">Cytospora paraplurivora</name>
    <dbReference type="NCBI Taxonomy" id="2898453"/>
    <lineage>
        <taxon>Eukaryota</taxon>
        <taxon>Fungi</taxon>
        <taxon>Dikarya</taxon>
        <taxon>Ascomycota</taxon>
        <taxon>Pezizomycotina</taxon>
        <taxon>Sordariomycetes</taxon>
        <taxon>Sordariomycetidae</taxon>
        <taxon>Diaporthales</taxon>
        <taxon>Cytosporaceae</taxon>
        <taxon>Cytospora</taxon>
    </lineage>
</organism>
<dbReference type="PROSITE" id="PS50097">
    <property type="entry name" value="BTB"/>
    <property type="match status" value="1"/>
</dbReference>
<feature type="domain" description="BTB" evidence="1">
    <location>
        <begin position="12"/>
        <end position="81"/>
    </location>
</feature>
<evidence type="ECO:0000313" key="3">
    <source>
        <dbReference type="Proteomes" id="UP001320245"/>
    </source>
</evidence>
<dbReference type="GO" id="GO:0005576">
    <property type="term" value="C:extracellular region"/>
    <property type="evidence" value="ECO:0007669"/>
    <property type="project" value="InterPro"/>
</dbReference>
<dbReference type="AlphaFoldDB" id="A0AAN9UA73"/>
<name>A0AAN9UA73_9PEZI</name>
<keyword evidence="3" id="KW-1185">Reference proteome</keyword>
<dbReference type="PROSITE" id="PS01009">
    <property type="entry name" value="CRISP_1"/>
    <property type="match status" value="1"/>
</dbReference>
<protein>
    <recommendedName>
        <fullName evidence="1">BTB domain-containing protein</fullName>
    </recommendedName>
</protein>
<dbReference type="InterPro" id="IPR014044">
    <property type="entry name" value="CAP_dom"/>
</dbReference>
<comment type="caution">
    <text evidence="2">The sequence shown here is derived from an EMBL/GenBank/DDBJ whole genome shotgun (WGS) entry which is preliminary data.</text>
</comment>
<proteinExistence type="predicted"/>
<sequence length="515" mass="57421">MNDSFNRIFGSTVFLFEVGPRKKVYRVHGAAISTLSRPLNVLLNGEMREAKEKRVVWSDVEEDTFIRFVKWAYTKDYATEEPGIVLVNLSIGVPSSDQGLPKKKKQKPIRYKIMLALQISLQPLSTLWASDNHHKNSLCQEPLLLEALSDCPACAIVANPTRSRKIELLNRFLDNLGARYPTPTFIFTPRKNTNGCEDFTSVFLCHAQLYVLGDKYDIPSLRQITLHRLHATLKEFTLYPARFGDIAALAKYIFENTVPDDKMREMITLYYACIVEDASKHEELESLINEFPEFAFSLVMTMIQVQTVTVQTVTVTAAPNIPSTAPQFTNTALFTSAVLNSTNFYRKEHSASALSWNDTLASYASSYLSSMGSQSPESGSECDFAHSGGPYGENLAIGCSDVTGCVGLWGDERKEYDFDDPGFSEATGHFTQLVWKDTTTVGCGSRLCGERAWYLVCEYWPRGNVIGEFGEEVGRNVNGDEADAPGDNGMWSWAPISRPAGWSLYVTAVLIILAL</sequence>
<dbReference type="InterPro" id="IPR000210">
    <property type="entry name" value="BTB/POZ_dom"/>
</dbReference>
<evidence type="ECO:0000259" key="1">
    <source>
        <dbReference type="PROSITE" id="PS50097"/>
    </source>
</evidence>
<dbReference type="InterPro" id="IPR035940">
    <property type="entry name" value="CAP_sf"/>
</dbReference>
<dbReference type="Pfam" id="PF00188">
    <property type="entry name" value="CAP"/>
    <property type="match status" value="1"/>
</dbReference>
<gene>
    <name evidence="2" type="ORF">SLS53_004466</name>
</gene>
<dbReference type="InterPro" id="IPR018244">
    <property type="entry name" value="Allrgn_V5/Tpx1_CS"/>
</dbReference>
<dbReference type="PRINTS" id="PR00838">
    <property type="entry name" value="V5ALLERGEN"/>
</dbReference>
<dbReference type="Gene3D" id="3.40.33.10">
    <property type="entry name" value="CAP"/>
    <property type="match status" value="1"/>
</dbReference>
<dbReference type="EMBL" id="JAJSPL020000015">
    <property type="protein sequence ID" value="KAK7742321.1"/>
    <property type="molecule type" value="Genomic_DNA"/>
</dbReference>
<dbReference type="InterPro" id="IPR011333">
    <property type="entry name" value="SKP1/BTB/POZ_sf"/>
</dbReference>
<dbReference type="InterPro" id="IPR001283">
    <property type="entry name" value="CRISP-related"/>
</dbReference>
<dbReference type="PANTHER" id="PTHR10334">
    <property type="entry name" value="CYSTEINE-RICH SECRETORY PROTEIN-RELATED"/>
    <property type="match status" value="1"/>
</dbReference>
<dbReference type="SMART" id="SM00198">
    <property type="entry name" value="SCP"/>
    <property type="match status" value="1"/>
</dbReference>
<accession>A0AAN9UA73</accession>
<evidence type="ECO:0000313" key="2">
    <source>
        <dbReference type="EMBL" id="KAK7742321.1"/>
    </source>
</evidence>
<dbReference type="Proteomes" id="UP001320245">
    <property type="component" value="Unassembled WGS sequence"/>
</dbReference>
<dbReference type="SUPFAM" id="SSF55797">
    <property type="entry name" value="PR-1-like"/>
    <property type="match status" value="1"/>
</dbReference>
<dbReference type="PRINTS" id="PR00837">
    <property type="entry name" value="V5TPXLIKE"/>
</dbReference>